<dbReference type="SUPFAM" id="SSF64307">
    <property type="entry name" value="SirA-like"/>
    <property type="match status" value="1"/>
</dbReference>
<dbReference type="InterPro" id="IPR018720">
    <property type="entry name" value="DUF2249"/>
</dbReference>
<sequence length="85" mass="9731">MHERIIDARWLAPPEPMELTLAALETLKSGEKIRLLIHREPSLLFQILDEWGYGFETHDCNDGGYEVLIWHKLPVTSNNSDSGSQ</sequence>
<dbReference type="AlphaFoldDB" id="A0A1J5SM55"/>
<evidence type="ECO:0000259" key="1">
    <source>
        <dbReference type="Pfam" id="PF10006"/>
    </source>
</evidence>
<dbReference type="InterPro" id="IPR036868">
    <property type="entry name" value="TusA-like_sf"/>
</dbReference>
<gene>
    <name evidence="2" type="ORF">GALL_84060</name>
</gene>
<name>A0A1J5SM55_9ZZZZ</name>
<feature type="domain" description="DUF2249" evidence="1">
    <location>
        <begin position="6"/>
        <end position="71"/>
    </location>
</feature>
<comment type="caution">
    <text evidence="2">The sequence shown here is derived from an EMBL/GenBank/DDBJ whole genome shotgun (WGS) entry which is preliminary data.</text>
</comment>
<reference evidence="2" key="1">
    <citation type="submission" date="2016-10" db="EMBL/GenBank/DDBJ databases">
        <title>Sequence of Gallionella enrichment culture.</title>
        <authorList>
            <person name="Poehlein A."/>
            <person name="Muehling M."/>
            <person name="Daniel R."/>
        </authorList>
    </citation>
    <scope>NUCLEOTIDE SEQUENCE</scope>
</reference>
<organism evidence="2">
    <name type="scientific">mine drainage metagenome</name>
    <dbReference type="NCBI Taxonomy" id="410659"/>
    <lineage>
        <taxon>unclassified sequences</taxon>
        <taxon>metagenomes</taxon>
        <taxon>ecological metagenomes</taxon>
    </lineage>
</organism>
<evidence type="ECO:0000313" key="2">
    <source>
        <dbReference type="EMBL" id="OIR09562.1"/>
    </source>
</evidence>
<protein>
    <submittedName>
        <fullName evidence="2">SirA-like protein</fullName>
    </submittedName>
</protein>
<dbReference type="EMBL" id="MLJW01000026">
    <property type="protein sequence ID" value="OIR09562.1"/>
    <property type="molecule type" value="Genomic_DNA"/>
</dbReference>
<dbReference type="Pfam" id="PF10006">
    <property type="entry name" value="DUF2249"/>
    <property type="match status" value="1"/>
</dbReference>
<proteinExistence type="predicted"/>
<accession>A0A1J5SM55</accession>